<keyword evidence="10" id="KW-1185">Reference proteome</keyword>
<keyword evidence="2 8" id="KW-0812">Transmembrane</keyword>
<evidence type="ECO:0000313" key="10">
    <source>
        <dbReference type="Proteomes" id="UP000192578"/>
    </source>
</evidence>
<keyword evidence="4 8" id="KW-1133">Transmembrane helix</keyword>
<feature type="transmembrane region" description="Helical" evidence="8">
    <location>
        <begin position="63"/>
        <end position="84"/>
    </location>
</feature>
<dbReference type="PANTHER" id="PTHR14856:SF9">
    <property type="entry name" value="PQ-LOOP REPEAT-CONTAINING PROTEIN 1"/>
    <property type="match status" value="1"/>
</dbReference>
<accession>A0A1W0WE39</accession>
<organism evidence="9 10">
    <name type="scientific">Hypsibius exemplaris</name>
    <name type="common">Freshwater tardigrade</name>
    <dbReference type="NCBI Taxonomy" id="2072580"/>
    <lineage>
        <taxon>Eukaryota</taxon>
        <taxon>Metazoa</taxon>
        <taxon>Ecdysozoa</taxon>
        <taxon>Tardigrada</taxon>
        <taxon>Eutardigrada</taxon>
        <taxon>Parachela</taxon>
        <taxon>Hypsibioidea</taxon>
        <taxon>Hypsibiidae</taxon>
        <taxon>Hypsibius</taxon>
    </lineage>
</organism>
<dbReference type="SMART" id="SM00679">
    <property type="entry name" value="CTNS"/>
    <property type="match status" value="2"/>
</dbReference>
<evidence type="ECO:0000256" key="3">
    <source>
        <dbReference type="ARBA" id="ARBA00022737"/>
    </source>
</evidence>
<evidence type="ECO:0000313" key="9">
    <source>
        <dbReference type="EMBL" id="OQV13393.1"/>
    </source>
</evidence>
<comment type="caution">
    <text evidence="9">The sequence shown here is derived from an EMBL/GenBank/DDBJ whole genome shotgun (WGS) entry which is preliminary data.</text>
</comment>
<dbReference type="FunFam" id="1.20.1280.290:FF:000005">
    <property type="entry name" value="PQ-loop repeat-containing protein 1"/>
    <property type="match status" value="1"/>
</dbReference>
<evidence type="ECO:0000256" key="6">
    <source>
        <dbReference type="ARBA" id="ARBA00040648"/>
    </source>
</evidence>
<dbReference type="OrthoDB" id="292213at2759"/>
<evidence type="ECO:0000256" key="1">
    <source>
        <dbReference type="ARBA" id="ARBA00004141"/>
    </source>
</evidence>
<feature type="transmembrane region" description="Helical" evidence="8">
    <location>
        <begin position="6"/>
        <end position="25"/>
    </location>
</feature>
<dbReference type="FunFam" id="1.20.1280.290:FF:000008">
    <property type="entry name" value="PQ-loop repeat-containing protein 1"/>
    <property type="match status" value="1"/>
</dbReference>
<dbReference type="Gene3D" id="1.20.1280.290">
    <property type="match status" value="2"/>
</dbReference>
<reference evidence="10" key="1">
    <citation type="submission" date="2017-01" db="EMBL/GenBank/DDBJ databases">
        <title>Comparative genomics of anhydrobiosis in the tardigrade Hypsibius dujardini.</title>
        <authorList>
            <person name="Yoshida Y."/>
            <person name="Koutsovoulos G."/>
            <person name="Laetsch D."/>
            <person name="Stevens L."/>
            <person name="Kumar S."/>
            <person name="Horikawa D."/>
            <person name="Ishino K."/>
            <person name="Komine S."/>
            <person name="Tomita M."/>
            <person name="Blaxter M."/>
            <person name="Arakawa K."/>
        </authorList>
    </citation>
    <scope>NUCLEOTIDE SEQUENCE [LARGE SCALE GENOMIC DNA]</scope>
    <source>
        <strain evidence="10">Z151</strain>
    </source>
</reference>
<dbReference type="GO" id="GO:0005802">
    <property type="term" value="C:trans-Golgi network"/>
    <property type="evidence" value="ECO:0007669"/>
    <property type="project" value="TreeGrafter"/>
</dbReference>
<sequence>MAHWIVGVSSLTLMFAGAVPYIPQYRTIKQTQNAEGFSTYVCLVLLVANILRIIFWFGRPFELPLLAQSFIMIGVMLGMLYSVVTVRCRNTTSVGARKRNFRDFCVTDFWQWTDFRSYVEFLMWFTGFCATLLLVFGRNTAFVETIGCLAVFTEAMLGMPQFYHNFRSQSTAGMSVAMVAMWTSGDLFETIYFIVRDVPAQFAICGLLQVSVELAILLQVILYDVSPVRVVKESCPNECRQEELQRLTVSCSDSTFFVESGILHLLNKILTV</sequence>
<dbReference type="InterPro" id="IPR052241">
    <property type="entry name" value="SLC66/Scramblase_ANY1"/>
</dbReference>
<dbReference type="GO" id="GO:0005829">
    <property type="term" value="C:cytosol"/>
    <property type="evidence" value="ECO:0007669"/>
    <property type="project" value="GOC"/>
</dbReference>
<evidence type="ECO:0000256" key="5">
    <source>
        <dbReference type="ARBA" id="ARBA00023136"/>
    </source>
</evidence>
<dbReference type="Pfam" id="PF04193">
    <property type="entry name" value="PQ-loop"/>
    <property type="match status" value="2"/>
</dbReference>
<evidence type="ECO:0000256" key="8">
    <source>
        <dbReference type="SAM" id="Phobius"/>
    </source>
</evidence>
<proteinExistence type="predicted"/>
<dbReference type="GO" id="GO:0045332">
    <property type="term" value="P:phospholipid translocation"/>
    <property type="evidence" value="ECO:0007669"/>
    <property type="project" value="TreeGrafter"/>
</dbReference>
<comment type="subcellular location">
    <subcellularLocation>
        <location evidence="1">Membrane</location>
        <topology evidence="1">Multi-pass membrane protein</topology>
    </subcellularLocation>
</comment>
<dbReference type="GO" id="GO:0042147">
    <property type="term" value="P:retrograde transport, endosome to Golgi"/>
    <property type="evidence" value="ECO:0007669"/>
    <property type="project" value="TreeGrafter"/>
</dbReference>
<dbReference type="InterPro" id="IPR006603">
    <property type="entry name" value="PQ-loop_rpt"/>
</dbReference>
<evidence type="ECO:0000256" key="7">
    <source>
        <dbReference type="ARBA" id="ARBA00043159"/>
    </source>
</evidence>
<dbReference type="EMBL" id="MTYJ01000124">
    <property type="protein sequence ID" value="OQV13393.1"/>
    <property type="molecule type" value="Genomic_DNA"/>
</dbReference>
<gene>
    <name evidence="9" type="ORF">BV898_12343</name>
</gene>
<keyword evidence="3" id="KW-0677">Repeat</keyword>
<dbReference type="AlphaFoldDB" id="A0A1W0WE39"/>
<feature type="transmembrane region" description="Helical" evidence="8">
    <location>
        <begin position="118"/>
        <end position="136"/>
    </location>
</feature>
<keyword evidence="5 8" id="KW-0472">Membrane</keyword>
<evidence type="ECO:0000256" key="4">
    <source>
        <dbReference type="ARBA" id="ARBA00022989"/>
    </source>
</evidence>
<evidence type="ECO:0000256" key="2">
    <source>
        <dbReference type="ARBA" id="ARBA00022692"/>
    </source>
</evidence>
<dbReference type="GO" id="GO:0016020">
    <property type="term" value="C:membrane"/>
    <property type="evidence" value="ECO:0007669"/>
    <property type="project" value="UniProtKB-SubCell"/>
</dbReference>
<dbReference type="Proteomes" id="UP000192578">
    <property type="component" value="Unassembled WGS sequence"/>
</dbReference>
<name>A0A1W0WE39_HYPEX</name>
<dbReference type="PANTHER" id="PTHR14856">
    <property type="entry name" value="PQ-LOOP REPEAT-CONTAINING PROTEIN 1-LIKE PROTEIN"/>
    <property type="match status" value="1"/>
</dbReference>
<dbReference type="GO" id="GO:0005768">
    <property type="term" value="C:endosome"/>
    <property type="evidence" value="ECO:0007669"/>
    <property type="project" value="TreeGrafter"/>
</dbReference>
<feature type="transmembrane region" description="Helical" evidence="8">
    <location>
        <begin position="37"/>
        <end position="57"/>
    </location>
</feature>
<protein>
    <recommendedName>
        <fullName evidence="6">Solute carrier family 66 member 2</fullName>
    </recommendedName>
    <alternativeName>
        <fullName evidence="7">PQ-loop repeat-containing protein 1</fullName>
    </alternativeName>
</protein>